<evidence type="ECO:0008006" key="3">
    <source>
        <dbReference type="Google" id="ProtNLM"/>
    </source>
</evidence>
<dbReference type="EMBL" id="RDRB01000003">
    <property type="protein sequence ID" value="ROU02984.1"/>
    <property type="molecule type" value="Genomic_DNA"/>
</dbReference>
<reference evidence="1 2" key="1">
    <citation type="submission" date="2018-10" db="EMBL/GenBank/DDBJ databases">
        <title>Histidinibacterium lentulum gen. nov., sp. nov., a marine bacterium from the culture broth of Picochlorum sp. 122.</title>
        <authorList>
            <person name="Wang G."/>
        </authorList>
    </citation>
    <scope>NUCLEOTIDE SEQUENCE [LARGE SCALE GENOMIC DNA]</scope>
    <source>
        <strain evidence="1 2">B17</strain>
    </source>
</reference>
<dbReference type="GO" id="GO:0008146">
    <property type="term" value="F:sulfotransferase activity"/>
    <property type="evidence" value="ECO:0007669"/>
    <property type="project" value="InterPro"/>
</dbReference>
<dbReference type="GO" id="GO:0016020">
    <property type="term" value="C:membrane"/>
    <property type="evidence" value="ECO:0007669"/>
    <property type="project" value="InterPro"/>
</dbReference>
<evidence type="ECO:0000313" key="1">
    <source>
        <dbReference type="EMBL" id="ROU02984.1"/>
    </source>
</evidence>
<proteinExistence type="predicted"/>
<dbReference type="OrthoDB" id="5734415at2"/>
<dbReference type="Pfam" id="PF03567">
    <property type="entry name" value="Sulfotransfer_2"/>
    <property type="match status" value="1"/>
</dbReference>
<sequence length="238" mass="26359">MKDPGMADRTVILHYHLFKNAGTSLDRILQKNFPDAWETEEFPAMGGNNSDLVAEWIKRNPDVVAFSSHTANGPVPRVPGVNVVSILFLRDPIARIRSAYHFEKSQKAETWGANLARSTDLAGYVRTRLSTPHDRQCRDFHVARLATLVPGPKEREFERAVEGLCKLSVVGFVESFDESIGRLKAALGGSYPEFTWEPVHANASNPDAEIGADLRAELEAANAADYRLIELCRRSVGA</sequence>
<protein>
    <recommendedName>
        <fullName evidence="3">Sulfotransferase family protein</fullName>
    </recommendedName>
</protein>
<dbReference type="AlphaFoldDB" id="A0A3N2R6C6"/>
<dbReference type="InterPro" id="IPR005331">
    <property type="entry name" value="Sulfotransferase"/>
</dbReference>
<dbReference type="InterPro" id="IPR027417">
    <property type="entry name" value="P-loop_NTPase"/>
</dbReference>
<keyword evidence="2" id="KW-1185">Reference proteome</keyword>
<dbReference type="Gene3D" id="3.40.50.300">
    <property type="entry name" value="P-loop containing nucleotide triphosphate hydrolases"/>
    <property type="match status" value="1"/>
</dbReference>
<accession>A0A3N2R6C6</accession>
<comment type="caution">
    <text evidence="1">The sequence shown here is derived from an EMBL/GenBank/DDBJ whole genome shotgun (WGS) entry which is preliminary data.</text>
</comment>
<name>A0A3N2R6C6_9RHOB</name>
<evidence type="ECO:0000313" key="2">
    <source>
        <dbReference type="Proteomes" id="UP000268016"/>
    </source>
</evidence>
<organism evidence="1 2">
    <name type="scientific">Histidinibacterium lentulum</name>
    <dbReference type="NCBI Taxonomy" id="2480588"/>
    <lineage>
        <taxon>Bacteria</taxon>
        <taxon>Pseudomonadati</taxon>
        <taxon>Pseudomonadota</taxon>
        <taxon>Alphaproteobacteria</taxon>
        <taxon>Rhodobacterales</taxon>
        <taxon>Paracoccaceae</taxon>
        <taxon>Histidinibacterium</taxon>
    </lineage>
</organism>
<gene>
    <name evidence="1" type="ORF">EAT49_06710</name>
</gene>
<dbReference type="SUPFAM" id="SSF52540">
    <property type="entry name" value="P-loop containing nucleoside triphosphate hydrolases"/>
    <property type="match status" value="1"/>
</dbReference>
<dbReference type="Proteomes" id="UP000268016">
    <property type="component" value="Unassembled WGS sequence"/>
</dbReference>